<organism evidence="2 3">
    <name type="scientific">Chrysochromulina tobinii</name>
    <dbReference type="NCBI Taxonomy" id="1460289"/>
    <lineage>
        <taxon>Eukaryota</taxon>
        <taxon>Haptista</taxon>
        <taxon>Haptophyta</taxon>
        <taxon>Prymnesiophyceae</taxon>
        <taxon>Prymnesiales</taxon>
        <taxon>Chrysochromulinaceae</taxon>
        <taxon>Chrysochromulina</taxon>
    </lineage>
</organism>
<comment type="caution">
    <text evidence="2">The sequence shown here is derived from an EMBL/GenBank/DDBJ whole genome shotgun (WGS) entry which is preliminary data.</text>
</comment>
<dbReference type="InterPro" id="IPR001767">
    <property type="entry name" value="Hedgehog_Hint"/>
</dbReference>
<dbReference type="CDD" id="cd00081">
    <property type="entry name" value="Hint"/>
    <property type="match status" value="1"/>
</dbReference>
<dbReference type="InterPro" id="IPR006141">
    <property type="entry name" value="Intein_N"/>
</dbReference>
<reference evidence="3" key="1">
    <citation type="journal article" date="2015" name="PLoS Genet.">
        <title>Genome Sequence and Transcriptome Analyses of Chrysochromulina tobin: Metabolic Tools for Enhanced Algal Fitness in the Prominent Order Prymnesiales (Haptophyceae).</title>
        <authorList>
            <person name="Hovde B.T."/>
            <person name="Deodato C.R."/>
            <person name="Hunsperger H.M."/>
            <person name="Ryken S.A."/>
            <person name="Yost W."/>
            <person name="Jha R.K."/>
            <person name="Patterson J."/>
            <person name="Monnat R.J. Jr."/>
            <person name="Barlow S.B."/>
            <person name="Starkenburg S.R."/>
            <person name="Cattolico R.A."/>
        </authorList>
    </citation>
    <scope>NUCLEOTIDE SEQUENCE</scope>
    <source>
        <strain evidence="3">CCMP291</strain>
    </source>
</reference>
<feature type="domain" description="Hint" evidence="1">
    <location>
        <begin position="49"/>
        <end position="150"/>
    </location>
</feature>
<dbReference type="EMBL" id="JWZX01003208">
    <property type="protein sequence ID" value="KOO23266.1"/>
    <property type="molecule type" value="Genomic_DNA"/>
</dbReference>
<dbReference type="GO" id="GO:0016539">
    <property type="term" value="P:intein-mediated protein splicing"/>
    <property type="evidence" value="ECO:0007669"/>
    <property type="project" value="InterPro"/>
</dbReference>
<dbReference type="OrthoDB" id="5212at2759"/>
<dbReference type="Gene3D" id="2.170.16.10">
    <property type="entry name" value="Hedgehog/Intein (Hint) domain"/>
    <property type="match status" value="1"/>
</dbReference>
<dbReference type="GO" id="GO:0016540">
    <property type="term" value="P:protein autoprocessing"/>
    <property type="evidence" value="ECO:0007669"/>
    <property type="project" value="InterPro"/>
</dbReference>
<dbReference type="PANTHER" id="PTHR46706:SF12">
    <property type="entry name" value="PROTEIN QUA-1-RELATED"/>
    <property type="match status" value="1"/>
</dbReference>
<gene>
    <name evidence="2" type="ORF">Ctob_000846</name>
</gene>
<dbReference type="Proteomes" id="UP000037460">
    <property type="component" value="Unassembled WGS sequence"/>
</dbReference>
<evidence type="ECO:0000313" key="2">
    <source>
        <dbReference type="EMBL" id="KOO23266.1"/>
    </source>
</evidence>
<evidence type="ECO:0000313" key="3">
    <source>
        <dbReference type="Proteomes" id="UP000037460"/>
    </source>
</evidence>
<dbReference type="InterPro" id="IPR052140">
    <property type="entry name" value="Dev_Signal_Hedgehog-like"/>
</dbReference>
<proteinExistence type="predicted"/>
<dbReference type="Pfam" id="PF01079">
    <property type="entry name" value="Hint"/>
    <property type="match status" value="1"/>
</dbReference>
<keyword evidence="3" id="KW-1185">Reference proteome</keyword>
<dbReference type="SMART" id="SM00306">
    <property type="entry name" value="HintN"/>
    <property type="match status" value="1"/>
</dbReference>
<evidence type="ECO:0000259" key="1">
    <source>
        <dbReference type="SMART" id="SM00306"/>
    </source>
</evidence>
<dbReference type="PANTHER" id="PTHR46706">
    <property type="entry name" value="PROTEIN QUA-1-RELATED"/>
    <property type="match status" value="1"/>
</dbReference>
<sequence length="230" mass="23512">MNTADLSLGNLQAAFASVPGVQIVVLTGGSVSTASIVTYESVKENSDGLPCFPSSATVVLASGAKRSLDAVQVGDEIVVATAEGVLTTDTVSALSLADEDAVSTFLVLSTAAGRNVTLTEEHHVPVGPSCCATLKTAGEIELGDTLWLSSTTGAAMPSAVTKMATASKKGLHSPVMTNGHFPLIDGIVTAFDSIGTVTAAGYGIPILEATGTIELFKRVAFDSHRKFIQQ</sequence>
<protein>
    <submittedName>
        <fullName evidence="2">Limb region 1-like protein</fullName>
    </submittedName>
</protein>
<dbReference type="PROSITE" id="PS50817">
    <property type="entry name" value="INTEIN_N_TER"/>
    <property type="match status" value="1"/>
</dbReference>
<accession>A0A0M0J9M1</accession>
<dbReference type="AlphaFoldDB" id="A0A0M0J9M1"/>
<dbReference type="InterPro" id="IPR003587">
    <property type="entry name" value="Hint_dom_N"/>
</dbReference>
<dbReference type="InterPro" id="IPR036844">
    <property type="entry name" value="Hint_dom_sf"/>
</dbReference>
<name>A0A0M0J9M1_9EUKA</name>
<dbReference type="SUPFAM" id="SSF51294">
    <property type="entry name" value="Hedgehog/intein (Hint) domain"/>
    <property type="match status" value="1"/>
</dbReference>